<evidence type="ECO:0000313" key="2">
    <source>
        <dbReference type="Proteomes" id="UP000288216"/>
    </source>
</evidence>
<organism evidence="1 2">
    <name type="scientific">Scyliorhinus torazame</name>
    <name type="common">Cloudy catshark</name>
    <name type="synonym">Catulus torazame</name>
    <dbReference type="NCBI Taxonomy" id="75743"/>
    <lineage>
        <taxon>Eukaryota</taxon>
        <taxon>Metazoa</taxon>
        <taxon>Chordata</taxon>
        <taxon>Craniata</taxon>
        <taxon>Vertebrata</taxon>
        <taxon>Chondrichthyes</taxon>
        <taxon>Elasmobranchii</taxon>
        <taxon>Galeomorphii</taxon>
        <taxon>Galeoidea</taxon>
        <taxon>Carcharhiniformes</taxon>
        <taxon>Scyliorhinidae</taxon>
        <taxon>Scyliorhinus</taxon>
    </lineage>
</organism>
<proteinExistence type="predicted"/>
<dbReference type="OMA" id="WAQHEEV"/>
<dbReference type="GO" id="GO:0030992">
    <property type="term" value="C:intraciliary transport particle B"/>
    <property type="evidence" value="ECO:0007669"/>
    <property type="project" value="InterPro"/>
</dbReference>
<dbReference type="AlphaFoldDB" id="A0A401NHX3"/>
<dbReference type="InterPro" id="IPR029602">
    <property type="entry name" value="IFT74"/>
</dbReference>
<accession>A0A401NHX3</accession>
<name>A0A401NHX3_SCYTO</name>
<dbReference type="PANTHER" id="PTHR31432:SF0">
    <property type="entry name" value="INTRAFLAGELLAR TRANSPORT PROTEIN 74 HOMOLOG"/>
    <property type="match status" value="1"/>
</dbReference>
<dbReference type="GO" id="GO:0005929">
    <property type="term" value="C:cilium"/>
    <property type="evidence" value="ECO:0007669"/>
    <property type="project" value="TreeGrafter"/>
</dbReference>
<gene>
    <name evidence="1" type="ORF">scyTo_0009177</name>
</gene>
<keyword evidence="2" id="KW-1185">Reference proteome</keyword>
<dbReference type="GO" id="GO:0035735">
    <property type="term" value="P:intraciliary transport involved in cilium assembly"/>
    <property type="evidence" value="ECO:0007669"/>
    <property type="project" value="TreeGrafter"/>
</dbReference>
<reference evidence="1 2" key="1">
    <citation type="journal article" date="2018" name="Nat. Ecol. Evol.">
        <title>Shark genomes provide insights into elasmobranch evolution and the origin of vertebrates.</title>
        <authorList>
            <person name="Hara Y"/>
            <person name="Yamaguchi K"/>
            <person name="Onimaru K"/>
            <person name="Kadota M"/>
            <person name="Koyanagi M"/>
            <person name="Keeley SD"/>
            <person name="Tatsumi K"/>
            <person name="Tanaka K"/>
            <person name="Motone F"/>
            <person name="Kageyama Y"/>
            <person name="Nozu R"/>
            <person name="Adachi N"/>
            <person name="Nishimura O"/>
            <person name="Nakagawa R"/>
            <person name="Tanegashima C"/>
            <person name="Kiyatake I"/>
            <person name="Matsumoto R"/>
            <person name="Murakumo K"/>
            <person name="Nishida K"/>
            <person name="Terakita A"/>
            <person name="Kuratani S"/>
            <person name="Sato K"/>
            <person name="Hyodo S Kuraku.S."/>
        </authorList>
    </citation>
    <scope>NUCLEOTIDE SEQUENCE [LARGE SCALE GENOMIC DNA]</scope>
</reference>
<evidence type="ECO:0000313" key="1">
    <source>
        <dbReference type="EMBL" id="GCB60457.1"/>
    </source>
</evidence>
<dbReference type="EMBL" id="BFAA01003677">
    <property type="protein sequence ID" value="GCB60457.1"/>
    <property type="molecule type" value="Genomic_DNA"/>
</dbReference>
<sequence>MQLQENETHAQLMNLERKWQHHEQNNFVMKEFIATKGMESDYQPVVKNVAKQLAEFNKILQEALQNTRN</sequence>
<dbReference type="OrthoDB" id="444379at2759"/>
<comment type="caution">
    <text evidence="1">The sequence shown here is derived from an EMBL/GenBank/DDBJ whole genome shotgun (WGS) entry which is preliminary data.</text>
</comment>
<protein>
    <submittedName>
        <fullName evidence="1">Uncharacterized protein</fullName>
    </submittedName>
</protein>
<dbReference type="Proteomes" id="UP000288216">
    <property type="component" value="Unassembled WGS sequence"/>
</dbReference>
<dbReference type="GO" id="GO:0048487">
    <property type="term" value="F:beta-tubulin binding"/>
    <property type="evidence" value="ECO:0007669"/>
    <property type="project" value="InterPro"/>
</dbReference>
<dbReference type="STRING" id="75743.A0A401NHX3"/>
<dbReference type="PANTHER" id="PTHR31432">
    <property type="entry name" value="INTRAFLAGELLAR TRANSPORT PROTEIN 74 HOMOLOG"/>
    <property type="match status" value="1"/>
</dbReference>